<evidence type="ECO:0000313" key="3">
    <source>
        <dbReference type="Proteomes" id="UP001341840"/>
    </source>
</evidence>
<sequence>MVSNREDLEIYRPLESWNDSSYIPKIFRPFPGRTDIYPFLAFASVFGEKTVKRYRKTSGSCGSSRNSVTNSKHRYGRPSIRMELRRSHEKALEQPLLEGNKGYPNTEFGRTPSPHGEEARLSKASPPHRHHISRRSSSTPLNNLPSWLTDFPRHPGLPNYTEDLTHDAVEPRQPHELPHHPFGVLPFDLFKGKRERNTSKLGKEEEEQSLCKRTKDSKPPPRSQTAEPERRKEKHESK</sequence>
<protein>
    <submittedName>
        <fullName evidence="2">Uncharacterized protein</fullName>
    </submittedName>
</protein>
<gene>
    <name evidence="2" type="ORF">PIB30_049651</name>
</gene>
<dbReference type="EMBL" id="JASCZI010060750">
    <property type="protein sequence ID" value="MED6135761.1"/>
    <property type="molecule type" value="Genomic_DNA"/>
</dbReference>
<keyword evidence="3" id="KW-1185">Reference proteome</keyword>
<feature type="region of interest" description="Disordered" evidence="1">
    <location>
        <begin position="171"/>
        <end position="238"/>
    </location>
</feature>
<evidence type="ECO:0000256" key="1">
    <source>
        <dbReference type="SAM" id="MobiDB-lite"/>
    </source>
</evidence>
<proteinExistence type="predicted"/>
<feature type="compositionally biased region" description="Basic and acidic residues" evidence="1">
    <location>
        <begin position="227"/>
        <end position="238"/>
    </location>
</feature>
<name>A0ABU6SHV5_9FABA</name>
<dbReference type="Proteomes" id="UP001341840">
    <property type="component" value="Unassembled WGS sequence"/>
</dbReference>
<feature type="region of interest" description="Disordered" evidence="1">
    <location>
        <begin position="56"/>
        <end position="76"/>
    </location>
</feature>
<feature type="compositionally biased region" description="Polar residues" evidence="1">
    <location>
        <begin position="57"/>
        <end position="70"/>
    </location>
</feature>
<evidence type="ECO:0000313" key="2">
    <source>
        <dbReference type="EMBL" id="MED6135761.1"/>
    </source>
</evidence>
<feature type="compositionally biased region" description="Basic and acidic residues" evidence="1">
    <location>
        <begin position="190"/>
        <end position="219"/>
    </location>
</feature>
<feature type="region of interest" description="Disordered" evidence="1">
    <location>
        <begin position="98"/>
        <end position="147"/>
    </location>
</feature>
<organism evidence="2 3">
    <name type="scientific">Stylosanthes scabra</name>
    <dbReference type="NCBI Taxonomy" id="79078"/>
    <lineage>
        <taxon>Eukaryota</taxon>
        <taxon>Viridiplantae</taxon>
        <taxon>Streptophyta</taxon>
        <taxon>Embryophyta</taxon>
        <taxon>Tracheophyta</taxon>
        <taxon>Spermatophyta</taxon>
        <taxon>Magnoliopsida</taxon>
        <taxon>eudicotyledons</taxon>
        <taxon>Gunneridae</taxon>
        <taxon>Pentapetalae</taxon>
        <taxon>rosids</taxon>
        <taxon>fabids</taxon>
        <taxon>Fabales</taxon>
        <taxon>Fabaceae</taxon>
        <taxon>Papilionoideae</taxon>
        <taxon>50 kb inversion clade</taxon>
        <taxon>dalbergioids sensu lato</taxon>
        <taxon>Dalbergieae</taxon>
        <taxon>Pterocarpus clade</taxon>
        <taxon>Stylosanthes</taxon>
    </lineage>
</organism>
<reference evidence="2 3" key="1">
    <citation type="journal article" date="2023" name="Plants (Basel)">
        <title>Bridging the Gap: Combining Genomics and Transcriptomics Approaches to Understand Stylosanthes scabra, an Orphan Legume from the Brazilian Caatinga.</title>
        <authorList>
            <person name="Ferreira-Neto J.R.C."/>
            <person name="da Silva M.D."/>
            <person name="Binneck E."/>
            <person name="de Melo N.F."/>
            <person name="da Silva R.H."/>
            <person name="de Melo A.L.T.M."/>
            <person name="Pandolfi V."/>
            <person name="Bustamante F.O."/>
            <person name="Brasileiro-Vidal A.C."/>
            <person name="Benko-Iseppon A.M."/>
        </authorList>
    </citation>
    <scope>NUCLEOTIDE SEQUENCE [LARGE SCALE GENOMIC DNA]</scope>
    <source>
        <tissue evidence="2">Leaves</tissue>
    </source>
</reference>
<accession>A0ABU6SHV5</accession>
<comment type="caution">
    <text evidence="2">The sequence shown here is derived from an EMBL/GenBank/DDBJ whole genome shotgun (WGS) entry which is preliminary data.</text>
</comment>